<gene>
    <name evidence="3" type="ORF">ABWK59_16425</name>
</gene>
<reference evidence="3" key="1">
    <citation type="submission" date="2024-06" db="EMBL/GenBank/DDBJ databases">
        <title>The genome sequences of Kitasatospora sp. strain HUAS MG31.</title>
        <authorList>
            <person name="Mo P."/>
        </authorList>
    </citation>
    <scope>NUCLEOTIDE SEQUENCE</scope>
    <source>
        <strain evidence="3">HUAS MG31</strain>
    </source>
</reference>
<organism evidence="3">
    <name type="scientific">Kitasatospora camelliae</name>
    <dbReference type="NCBI Taxonomy" id="3156397"/>
    <lineage>
        <taxon>Bacteria</taxon>
        <taxon>Bacillati</taxon>
        <taxon>Actinomycetota</taxon>
        <taxon>Actinomycetes</taxon>
        <taxon>Kitasatosporales</taxon>
        <taxon>Streptomycetaceae</taxon>
        <taxon>Kitasatospora</taxon>
    </lineage>
</organism>
<accession>A0AAU8JX73</accession>
<evidence type="ECO:0000256" key="1">
    <source>
        <dbReference type="SAM" id="MobiDB-lite"/>
    </source>
</evidence>
<dbReference type="PROSITE" id="PS51257">
    <property type="entry name" value="PROKAR_LIPOPROTEIN"/>
    <property type="match status" value="1"/>
</dbReference>
<feature type="region of interest" description="Disordered" evidence="1">
    <location>
        <begin position="151"/>
        <end position="211"/>
    </location>
</feature>
<feature type="compositionally biased region" description="Low complexity" evidence="1">
    <location>
        <begin position="180"/>
        <end position="211"/>
    </location>
</feature>
<sequence>MKKRLLTVSVLGAVLAFGAVGCGGDEDNAAQLNTWAKSVCDAAQDPIAQSRTAFSDTGKVQPGEAPGDLQKRLSGDLAVLAKSSEQFADAVDKAGAPKVTDGEKLRTDAVAELRQAAQGYQEAQKKLDALPVADQEKFADGLKSVGDQVQRLSQQSTRARNRLESGELGGAIKKQDGCKSTGTSGAPSSAPADPAAASTAPAASAASPSAG</sequence>
<name>A0AAU8JX73_9ACTN</name>
<dbReference type="AlphaFoldDB" id="A0AAU8JX73"/>
<evidence type="ECO:0000256" key="2">
    <source>
        <dbReference type="SAM" id="SignalP"/>
    </source>
</evidence>
<protein>
    <submittedName>
        <fullName evidence="3">Small secreted protein</fullName>
    </submittedName>
</protein>
<feature type="signal peptide" evidence="2">
    <location>
        <begin position="1"/>
        <end position="21"/>
    </location>
</feature>
<proteinExistence type="predicted"/>
<feature type="chain" id="PRO_5044009235" evidence="2">
    <location>
        <begin position="22"/>
        <end position="211"/>
    </location>
</feature>
<dbReference type="RefSeq" id="WP_354641335.1">
    <property type="nucleotide sequence ID" value="NZ_CP159872.1"/>
</dbReference>
<keyword evidence="2" id="KW-0732">Signal</keyword>
<evidence type="ECO:0000313" key="3">
    <source>
        <dbReference type="EMBL" id="XCM80396.1"/>
    </source>
</evidence>
<dbReference type="KEGG" id="kcm:ABWK59_16425"/>
<dbReference type="EMBL" id="CP159872">
    <property type="protein sequence ID" value="XCM80396.1"/>
    <property type="molecule type" value="Genomic_DNA"/>
</dbReference>